<keyword evidence="1" id="KW-1133">Transmembrane helix</keyword>
<dbReference type="AlphaFoldDB" id="A0A2V3VCU7"/>
<evidence type="ECO:0000313" key="3">
    <source>
        <dbReference type="Proteomes" id="UP000248014"/>
    </source>
</evidence>
<reference evidence="2 3" key="1">
    <citation type="submission" date="2018-05" db="EMBL/GenBank/DDBJ databases">
        <title>Genomic Encyclopedia of Type Strains, Phase IV (KMG-IV): sequencing the most valuable type-strain genomes for metagenomic binning, comparative biology and taxonomic classification.</title>
        <authorList>
            <person name="Goeker M."/>
        </authorList>
    </citation>
    <scope>NUCLEOTIDE SEQUENCE [LARGE SCALE GENOMIC DNA]</scope>
    <source>
        <strain evidence="2 3">DSM 3183</strain>
    </source>
</reference>
<sequence>MKTLDLLHRWTGGLIGLVLAVLGLSGTLLLHRDAWISLPHASDEQVQETARLIAATERLMADPANRPGSIVFASDSLGLNRLSLGKEAGAYADQTGNIITQWSDGWQRPELFLFDLHHHLLSGETGETLIGIAGLCGLFFVISGSILWWRTRRTFRFRLFPTRFSRPAILWHHRDLGIVFAPLLLLVMFTGTTMIFRPVTALVLGLSAPATIEASFKPPEATYGPLAKNPDWAAMIGTAWQRFPDAEIRILSLPREPGKPITLRMKQPEEWLPNGRTTLWFAPDTGQLIEARDALKLPGAAQAFNTFYPLHAAKVGGLPYRLVMTLVGLALSLLGSLTVWTFWFRRKPPRRPVPVKVTVPAE</sequence>
<feature type="transmembrane region" description="Helical" evidence="1">
    <location>
        <begin position="129"/>
        <end position="149"/>
    </location>
</feature>
<dbReference type="Pfam" id="PF03929">
    <property type="entry name" value="PepSY_TM"/>
    <property type="match status" value="1"/>
</dbReference>
<dbReference type="RefSeq" id="WP_110297662.1">
    <property type="nucleotide sequence ID" value="NZ_QJJM01000002.1"/>
</dbReference>
<keyword evidence="1" id="KW-0812">Transmembrane</keyword>
<gene>
    <name evidence="2" type="ORF">C7451_102270</name>
</gene>
<name>A0A2V3VCU7_9SPHN</name>
<dbReference type="Proteomes" id="UP000248014">
    <property type="component" value="Unassembled WGS sequence"/>
</dbReference>
<evidence type="ECO:0000256" key="1">
    <source>
        <dbReference type="SAM" id="Phobius"/>
    </source>
</evidence>
<dbReference type="EMBL" id="QJJM01000002">
    <property type="protein sequence ID" value="PXW78598.1"/>
    <property type="molecule type" value="Genomic_DNA"/>
</dbReference>
<organism evidence="2 3">
    <name type="scientific">Blastomonas natatoria</name>
    <dbReference type="NCBI Taxonomy" id="34015"/>
    <lineage>
        <taxon>Bacteria</taxon>
        <taxon>Pseudomonadati</taxon>
        <taxon>Pseudomonadota</taxon>
        <taxon>Alphaproteobacteria</taxon>
        <taxon>Sphingomonadales</taxon>
        <taxon>Sphingomonadaceae</taxon>
        <taxon>Blastomonas</taxon>
    </lineage>
</organism>
<dbReference type="InterPro" id="IPR005625">
    <property type="entry name" value="PepSY-ass_TM"/>
</dbReference>
<protein>
    <submittedName>
        <fullName evidence="2">Putative iron-regulated membrane protein</fullName>
    </submittedName>
</protein>
<dbReference type="OrthoDB" id="7328956at2"/>
<accession>A0A2V3VCU7</accession>
<dbReference type="PANTHER" id="PTHR34219:SF3">
    <property type="entry name" value="BLL7967 PROTEIN"/>
    <property type="match status" value="1"/>
</dbReference>
<feature type="transmembrane region" description="Helical" evidence="1">
    <location>
        <begin position="322"/>
        <end position="344"/>
    </location>
</feature>
<proteinExistence type="predicted"/>
<feature type="transmembrane region" description="Helical" evidence="1">
    <location>
        <begin position="12"/>
        <end position="30"/>
    </location>
</feature>
<comment type="caution">
    <text evidence="2">The sequence shown here is derived from an EMBL/GenBank/DDBJ whole genome shotgun (WGS) entry which is preliminary data.</text>
</comment>
<keyword evidence="1" id="KW-0472">Membrane</keyword>
<evidence type="ECO:0000313" key="2">
    <source>
        <dbReference type="EMBL" id="PXW78598.1"/>
    </source>
</evidence>
<keyword evidence="3" id="KW-1185">Reference proteome</keyword>
<dbReference type="PANTHER" id="PTHR34219">
    <property type="entry name" value="IRON-REGULATED INNER MEMBRANE PROTEIN-RELATED"/>
    <property type="match status" value="1"/>
</dbReference>
<feature type="transmembrane region" description="Helical" evidence="1">
    <location>
        <begin position="176"/>
        <end position="196"/>
    </location>
</feature>